<dbReference type="SUPFAM" id="SSF53807">
    <property type="entry name" value="Helical backbone' metal receptor"/>
    <property type="match status" value="1"/>
</dbReference>
<dbReference type="PANTHER" id="PTHR30535:SF34">
    <property type="entry name" value="MOLYBDATE-BINDING PROTEIN MOLA"/>
    <property type="match status" value="1"/>
</dbReference>
<dbReference type="Pfam" id="PF01497">
    <property type="entry name" value="Peripla_BP_2"/>
    <property type="match status" value="1"/>
</dbReference>
<reference evidence="2" key="1">
    <citation type="submission" date="2013-04" db="EMBL/GenBank/DDBJ databases">
        <title>The genome sequencing project of 58 acetic acid bacteria.</title>
        <authorList>
            <person name="Okamoto-Kainuma A."/>
            <person name="Ishikawa M."/>
            <person name="Umino S."/>
            <person name="Koizumi Y."/>
            <person name="Shiwa Y."/>
            <person name="Yoshikawa H."/>
            <person name="Matsutani M."/>
            <person name="Matsushita K."/>
        </authorList>
    </citation>
    <scope>NUCLEOTIDE SEQUENCE</scope>
    <source>
        <strain evidence="2">DSM 14337</strain>
    </source>
</reference>
<keyword evidence="3" id="KW-1185">Reference proteome</keyword>
<feature type="domain" description="Fe/B12 periplasmic-binding" evidence="1">
    <location>
        <begin position="47"/>
        <end position="298"/>
    </location>
</feature>
<evidence type="ECO:0000259" key="1">
    <source>
        <dbReference type="PROSITE" id="PS50983"/>
    </source>
</evidence>
<name>A0ABQ0PTC2_9PROT</name>
<dbReference type="EMBL" id="BAPF01000029">
    <property type="protein sequence ID" value="GBQ80672.1"/>
    <property type="molecule type" value="Genomic_DNA"/>
</dbReference>
<comment type="caution">
    <text evidence="2">The sequence shown here is derived from an EMBL/GenBank/DDBJ whole genome shotgun (WGS) entry which is preliminary data.</text>
</comment>
<dbReference type="InterPro" id="IPR050902">
    <property type="entry name" value="ABC_Transporter_SBP"/>
</dbReference>
<proteinExistence type="predicted"/>
<organism evidence="2 3">
    <name type="scientific">Acetobacter malorum DSM 14337</name>
    <dbReference type="NCBI Taxonomy" id="1307910"/>
    <lineage>
        <taxon>Bacteria</taxon>
        <taxon>Pseudomonadati</taxon>
        <taxon>Pseudomonadota</taxon>
        <taxon>Alphaproteobacteria</taxon>
        <taxon>Acetobacterales</taxon>
        <taxon>Acetobacteraceae</taxon>
        <taxon>Acetobacter</taxon>
    </lineage>
</organism>
<sequence>MSRDEDRYAPLFPIFLRSPDLLMWRKFLLVLVLCFGPRAALAEPKHRIASLNLCTDQLVLMLANPENIVGLSPMVRDCQNAVLCEQARAVPSLRVSAEAVVAHQPDIVLGGTYTARVAMQVARSLGLPVVALRPADKLDDIPTQIMTVADAIGEPERGRQLVAAFRARLAELSVTAPNGPVAAIYAANGFVTQPGSLPDDVLRHAGFQNYTGRKGMSHMLKLPLETLIAHPPDLLILDRSGQGYSIAQAMLDNPVLQNAFPQAHKADIPARLWLCGLPQTLDVISRLQVNRAALDALR</sequence>
<accession>A0ABQ0PTC2</accession>
<evidence type="ECO:0000313" key="2">
    <source>
        <dbReference type="EMBL" id="GBQ80672.1"/>
    </source>
</evidence>
<dbReference type="PROSITE" id="PS50983">
    <property type="entry name" value="FE_B12_PBP"/>
    <property type="match status" value="1"/>
</dbReference>
<dbReference type="Gene3D" id="3.40.50.1980">
    <property type="entry name" value="Nitrogenase molybdenum iron protein domain"/>
    <property type="match status" value="2"/>
</dbReference>
<dbReference type="InterPro" id="IPR002491">
    <property type="entry name" value="ABC_transptr_periplasmic_BD"/>
</dbReference>
<dbReference type="Proteomes" id="UP001065047">
    <property type="component" value="Unassembled WGS sequence"/>
</dbReference>
<gene>
    <name evidence="2" type="ORF">AA14337_1805</name>
</gene>
<dbReference type="PANTHER" id="PTHR30535">
    <property type="entry name" value="VITAMIN B12-BINDING PROTEIN"/>
    <property type="match status" value="1"/>
</dbReference>
<evidence type="ECO:0000313" key="3">
    <source>
        <dbReference type="Proteomes" id="UP001065047"/>
    </source>
</evidence>
<protein>
    <submittedName>
        <fullName evidence="2">Ferrichrome ABC transporter substrate-binding protein</fullName>
    </submittedName>
</protein>